<accession>A0ABY5ARQ7</accession>
<keyword evidence="1" id="KW-0812">Transmembrane</keyword>
<sequence>MFDDSTLQSLVWLDYRLAVIFTVIVPLILLIWAFVQKFEAVQRLLVIYWRVASLLAITVYLAIASLPISFLTGGLARILIPISLWFWVDLNDEIDDAPRKPLKWVLTSWRWAITVYCFLGVLFQLPAFSCATLSREEVISTTTCRVWLEAPWGYKAMFHPNTPTELLGFLGIVGLVAYVLCLLYFAFVRLAKQGRSAMG</sequence>
<proteinExistence type="predicted"/>
<keyword evidence="1" id="KW-1133">Transmembrane helix</keyword>
<evidence type="ECO:0000313" key="2">
    <source>
        <dbReference type="EMBL" id="USR91540.1"/>
    </source>
</evidence>
<evidence type="ECO:0000256" key="1">
    <source>
        <dbReference type="SAM" id="Phobius"/>
    </source>
</evidence>
<dbReference type="Proteomes" id="UP001056708">
    <property type="component" value="Chromosome"/>
</dbReference>
<keyword evidence="3" id="KW-1185">Reference proteome</keyword>
<feature type="transmembrane region" description="Helical" evidence="1">
    <location>
        <begin position="47"/>
        <end position="64"/>
    </location>
</feature>
<feature type="transmembrane region" description="Helical" evidence="1">
    <location>
        <begin position="15"/>
        <end position="35"/>
    </location>
</feature>
<keyword evidence="1" id="KW-0472">Membrane</keyword>
<feature type="transmembrane region" description="Helical" evidence="1">
    <location>
        <begin position="109"/>
        <end position="128"/>
    </location>
</feature>
<reference evidence="2" key="1">
    <citation type="submission" date="2022-06" db="EMBL/GenBank/DDBJ databases">
        <title>Genome sequence of Phormidium yuhuli AB48 isolated from an industrial photobioreactor environment.</title>
        <authorList>
            <person name="Qiu Y."/>
            <person name="Noonan A.J.C."/>
            <person name="Dofher K."/>
            <person name="Koch M."/>
            <person name="Kieft B."/>
            <person name="Lin X."/>
            <person name="Ziels R.M."/>
            <person name="Hallam S.J."/>
        </authorList>
    </citation>
    <scope>NUCLEOTIDE SEQUENCE</scope>
    <source>
        <strain evidence="2">AB48</strain>
    </source>
</reference>
<name>A0ABY5ARQ7_9CYAN</name>
<feature type="transmembrane region" description="Helical" evidence="1">
    <location>
        <begin position="166"/>
        <end position="188"/>
    </location>
</feature>
<dbReference type="InterPro" id="IPR021515">
    <property type="entry name" value="DUF3177"/>
</dbReference>
<protein>
    <submittedName>
        <fullName evidence="2">DUF3177 family protein</fullName>
    </submittedName>
</protein>
<feature type="transmembrane region" description="Helical" evidence="1">
    <location>
        <begin position="70"/>
        <end position="88"/>
    </location>
</feature>
<dbReference type="Pfam" id="PF11375">
    <property type="entry name" value="DUF3177"/>
    <property type="match status" value="1"/>
</dbReference>
<dbReference type="EMBL" id="CP098611">
    <property type="protein sequence ID" value="USR91540.1"/>
    <property type="molecule type" value="Genomic_DNA"/>
</dbReference>
<dbReference type="RefSeq" id="WP_252663555.1">
    <property type="nucleotide sequence ID" value="NZ_CP098611.1"/>
</dbReference>
<evidence type="ECO:0000313" key="3">
    <source>
        <dbReference type="Proteomes" id="UP001056708"/>
    </source>
</evidence>
<organism evidence="2 3">
    <name type="scientific">Phormidium yuhuli AB48</name>
    <dbReference type="NCBI Taxonomy" id="2940671"/>
    <lineage>
        <taxon>Bacteria</taxon>
        <taxon>Bacillati</taxon>
        <taxon>Cyanobacteriota</taxon>
        <taxon>Cyanophyceae</taxon>
        <taxon>Oscillatoriophycideae</taxon>
        <taxon>Oscillatoriales</taxon>
        <taxon>Oscillatoriaceae</taxon>
        <taxon>Phormidium</taxon>
        <taxon>Phormidium yuhuli</taxon>
    </lineage>
</organism>
<gene>
    <name evidence="2" type="ORF">NEA10_02085</name>
</gene>